<protein>
    <recommendedName>
        <fullName evidence="2">BTB domain-containing protein</fullName>
    </recommendedName>
</protein>
<evidence type="ECO:0000256" key="1">
    <source>
        <dbReference type="SAM" id="MobiDB-lite"/>
    </source>
</evidence>
<dbReference type="InterPro" id="IPR000210">
    <property type="entry name" value="BTB/POZ_dom"/>
</dbReference>
<feature type="domain" description="BTB" evidence="2">
    <location>
        <begin position="44"/>
        <end position="119"/>
    </location>
</feature>
<dbReference type="AlphaFoldDB" id="A0A2J6SNA4"/>
<feature type="region of interest" description="Disordered" evidence="1">
    <location>
        <begin position="1"/>
        <end position="39"/>
    </location>
</feature>
<dbReference type="Pfam" id="PF00651">
    <property type="entry name" value="BTB"/>
    <property type="match status" value="1"/>
</dbReference>
<dbReference type="PROSITE" id="PS50097">
    <property type="entry name" value="BTB"/>
    <property type="match status" value="1"/>
</dbReference>
<feature type="compositionally biased region" description="Polar residues" evidence="1">
    <location>
        <begin position="1"/>
        <end position="11"/>
    </location>
</feature>
<dbReference type="RefSeq" id="XP_024729142.1">
    <property type="nucleotide sequence ID" value="XM_024884117.1"/>
</dbReference>
<accession>A0A2J6SNA4</accession>
<dbReference type="Proteomes" id="UP000235371">
    <property type="component" value="Unassembled WGS sequence"/>
</dbReference>
<dbReference type="OrthoDB" id="194443at2759"/>
<dbReference type="EMBL" id="KZ613912">
    <property type="protein sequence ID" value="PMD52238.1"/>
    <property type="molecule type" value="Genomic_DNA"/>
</dbReference>
<evidence type="ECO:0000313" key="4">
    <source>
        <dbReference type="Proteomes" id="UP000235371"/>
    </source>
</evidence>
<evidence type="ECO:0000313" key="3">
    <source>
        <dbReference type="EMBL" id="PMD52238.1"/>
    </source>
</evidence>
<dbReference type="InParanoid" id="A0A2J6SNA4"/>
<feature type="compositionally biased region" description="Low complexity" evidence="1">
    <location>
        <begin position="12"/>
        <end position="26"/>
    </location>
</feature>
<dbReference type="GeneID" id="36592194"/>
<keyword evidence="4" id="KW-1185">Reference proteome</keyword>
<gene>
    <name evidence="3" type="ORF">K444DRAFT_637425</name>
</gene>
<evidence type="ECO:0000259" key="2">
    <source>
        <dbReference type="PROSITE" id="PS50097"/>
    </source>
</evidence>
<dbReference type="CDD" id="cd18186">
    <property type="entry name" value="BTB_POZ_ZBTB_KLHL-like"/>
    <property type="match status" value="1"/>
</dbReference>
<proteinExistence type="predicted"/>
<organism evidence="3 4">
    <name type="scientific">Hyaloscypha bicolor E</name>
    <dbReference type="NCBI Taxonomy" id="1095630"/>
    <lineage>
        <taxon>Eukaryota</taxon>
        <taxon>Fungi</taxon>
        <taxon>Dikarya</taxon>
        <taxon>Ascomycota</taxon>
        <taxon>Pezizomycotina</taxon>
        <taxon>Leotiomycetes</taxon>
        <taxon>Helotiales</taxon>
        <taxon>Hyaloscyphaceae</taxon>
        <taxon>Hyaloscypha</taxon>
        <taxon>Hyaloscypha bicolor</taxon>
    </lineage>
</organism>
<dbReference type="SUPFAM" id="SSF54695">
    <property type="entry name" value="POZ domain"/>
    <property type="match status" value="1"/>
</dbReference>
<dbReference type="InterPro" id="IPR011333">
    <property type="entry name" value="SKP1/BTB/POZ_sf"/>
</dbReference>
<dbReference type="Gene3D" id="3.30.710.10">
    <property type="entry name" value="Potassium Channel Kv1.1, Chain A"/>
    <property type="match status" value="1"/>
</dbReference>
<sequence length="246" mass="27826">MATASSGSGALTQSPSPSTSTADTSTNNEDVNRDPNFSGRNMDEVVTLIAEPHHRELDTKNKFIVHKSFACHYSPVLKDFFDNENVDRRLRKYHLRGTSSNTAQLLLQWIYTQKVDIGKIAERPEGEAKSQSLVFLWVLAENLQIPRLQNAVIRELQALRDRGEPVPTLSLKHVYENFPRANPLRRLLLHQCAGGLSKWYTDNPEQFPKDMLLELTVYLSKAVQSGTSAKDLRENTNLSDYFVPEA</sequence>
<name>A0A2J6SNA4_9HELO</name>
<reference evidence="3 4" key="1">
    <citation type="submission" date="2016-04" db="EMBL/GenBank/DDBJ databases">
        <title>A degradative enzymes factory behind the ericoid mycorrhizal symbiosis.</title>
        <authorList>
            <consortium name="DOE Joint Genome Institute"/>
            <person name="Martino E."/>
            <person name="Morin E."/>
            <person name="Grelet G."/>
            <person name="Kuo A."/>
            <person name="Kohler A."/>
            <person name="Daghino S."/>
            <person name="Barry K."/>
            <person name="Choi C."/>
            <person name="Cichocki N."/>
            <person name="Clum A."/>
            <person name="Copeland A."/>
            <person name="Hainaut M."/>
            <person name="Haridas S."/>
            <person name="Labutti K."/>
            <person name="Lindquist E."/>
            <person name="Lipzen A."/>
            <person name="Khouja H.-R."/>
            <person name="Murat C."/>
            <person name="Ohm R."/>
            <person name="Olson A."/>
            <person name="Spatafora J."/>
            <person name="Veneault-Fourrey C."/>
            <person name="Henrissat B."/>
            <person name="Grigoriev I."/>
            <person name="Martin F."/>
            <person name="Perotto S."/>
        </authorList>
    </citation>
    <scope>NUCLEOTIDE SEQUENCE [LARGE SCALE GENOMIC DNA]</scope>
    <source>
        <strain evidence="3 4">E</strain>
    </source>
</reference>